<proteinExistence type="inferred from homology"/>
<protein>
    <recommendedName>
        <fullName evidence="10">Imidazole glycerol phosphate synthase subunit HisH</fullName>
        <ecNumber evidence="10">4.3.2.10</ecNumber>
    </recommendedName>
    <alternativeName>
        <fullName evidence="10">IGP synthase glutaminase subunit</fullName>
        <ecNumber evidence="10">3.5.1.2</ecNumber>
    </alternativeName>
    <alternativeName>
        <fullName evidence="10">IGP synthase subunit HisH</fullName>
    </alternativeName>
    <alternativeName>
        <fullName evidence="10">ImGP synthase subunit HisH</fullName>
        <shortName evidence="10">IGPS subunit HisH</shortName>
    </alternativeName>
</protein>
<comment type="subcellular location">
    <subcellularLocation>
        <location evidence="10">Cytoplasm</location>
    </subcellularLocation>
</comment>
<evidence type="ECO:0000256" key="1">
    <source>
        <dbReference type="ARBA" id="ARBA00005091"/>
    </source>
</evidence>
<sequence length="207" mass="22763">MKVAVINYGMGNLGSVRRSLENLGADVIVAEHPIQLLDVNRIILPGVGSFGEGMKKLSTKGWIESLQKQVIEEGKPLLGICLGMQMLSSSSEENGLNEGLNFISGKVLRLDKLGCRLRIPHVGWNEVNHQESTPLFKNIPQSIDFYFVHSYALIADDTSNVIATSNYDISITSSVSKNHIFGTQFHPEKSSKAGQQILKNFIEFASC</sequence>
<keyword evidence="4 10" id="KW-0378">Hydrolase</keyword>
<dbReference type="PROSITE" id="PS51274">
    <property type="entry name" value="GATASE_COBBQ"/>
    <property type="match status" value="1"/>
</dbReference>
<comment type="caution">
    <text evidence="12">The sequence shown here is derived from an EMBL/GenBank/DDBJ whole genome shotgun (WGS) entry which is preliminary data.</text>
</comment>
<dbReference type="EMBL" id="JAYGIE010000087">
    <property type="protein sequence ID" value="MEA5479324.1"/>
    <property type="molecule type" value="Genomic_DNA"/>
</dbReference>
<gene>
    <name evidence="10 12" type="primary">hisH</name>
    <name evidence="12" type="ORF">VB774_17010</name>
</gene>
<evidence type="ECO:0000256" key="2">
    <source>
        <dbReference type="ARBA" id="ARBA00011152"/>
    </source>
</evidence>
<dbReference type="EC" id="4.3.2.10" evidence="10"/>
<keyword evidence="3 10" id="KW-0028">Amino-acid biosynthesis</keyword>
<feature type="active site" evidence="10">
    <location>
        <position position="186"/>
    </location>
</feature>
<evidence type="ECO:0000256" key="9">
    <source>
        <dbReference type="ARBA" id="ARBA00049534"/>
    </source>
</evidence>
<evidence type="ECO:0000256" key="10">
    <source>
        <dbReference type="HAMAP-Rule" id="MF_00278"/>
    </source>
</evidence>
<dbReference type="PIRSF" id="PIRSF000495">
    <property type="entry name" value="Amidotransf_hisH"/>
    <property type="match status" value="1"/>
</dbReference>
<feature type="active site" description="Nucleophile" evidence="10">
    <location>
        <position position="81"/>
    </location>
</feature>
<evidence type="ECO:0000256" key="5">
    <source>
        <dbReference type="ARBA" id="ARBA00022962"/>
    </source>
</evidence>
<evidence type="ECO:0000256" key="4">
    <source>
        <dbReference type="ARBA" id="ARBA00022801"/>
    </source>
</evidence>
<dbReference type="NCBIfam" id="TIGR01855">
    <property type="entry name" value="IMP_synth_hisH"/>
    <property type="match status" value="1"/>
</dbReference>
<comment type="function">
    <text evidence="10">IGPS catalyzes the conversion of PRFAR and glutamine to IGP, AICAR and glutamate. The HisH subunit catalyzes the hydrolysis of glutamine to glutamate and ammonia as part of the synthesis of IGP and AICAR. The resulting ammonia molecule is channeled to the active site of HisF.</text>
</comment>
<evidence type="ECO:0000256" key="8">
    <source>
        <dbReference type="ARBA" id="ARBA00047838"/>
    </source>
</evidence>
<dbReference type="GO" id="GO:0016829">
    <property type="term" value="F:lyase activity"/>
    <property type="evidence" value="ECO:0007669"/>
    <property type="project" value="UniProtKB-KW"/>
</dbReference>
<keyword evidence="10" id="KW-0963">Cytoplasm</keyword>
<feature type="domain" description="Glutamine amidotransferase" evidence="11">
    <location>
        <begin position="5"/>
        <end position="202"/>
    </location>
</feature>
<evidence type="ECO:0000313" key="13">
    <source>
        <dbReference type="Proteomes" id="UP001301388"/>
    </source>
</evidence>
<accession>A0ABU5TM30</accession>
<comment type="pathway">
    <text evidence="1 10">Amino-acid biosynthesis; L-histidine biosynthesis; L-histidine from 5-phospho-alpha-D-ribose 1-diphosphate: step 5/9.</text>
</comment>
<keyword evidence="7 10" id="KW-0456">Lyase</keyword>
<evidence type="ECO:0000259" key="11">
    <source>
        <dbReference type="Pfam" id="PF00117"/>
    </source>
</evidence>
<dbReference type="Pfam" id="PF00117">
    <property type="entry name" value="GATase"/>
    <property type="match status" value="1"/>
</dbReference>
<reference evidence="12 13" key="1">
    <citation type="submission" date="2023-12" db="EMBL/GenBank/DDBJ databases">
        <title>Baltic Sea Cyanobacteria.</title>
        <authorList>
            <person name="Delbaje E."/>
            <person name="Fewer D.P."/>
            <person name="Shishido T.K."/>
        </authorList>
    </citation>
    <scope>NUCLEOTIDE SEQUENCE [LARGE SCALE GENOMIC DNA]</scope>
    <source>
        <strain evidence="12 13">UHCC 0370</strain>
    </source>
</reference>
<evidence type="ECO:0000256" key="7">
    <source>
        <dbReference type="ARBA" id="ARBA00023239"/>
    </source>
</evidence>
<dbReference type="InterPro" id="IPR017926">
    <property type="entry name" value="GATASE"/>
</dbReference>
<dbReference type="PROSITE" id="PS51273">
    <property type="entry name" value="GATASE_TYPE_1"/>
    <property type="match status" value="1"/>
</dbReference>
<dbReference type="RefSeq" id="WP_281005835.1">
    <property type="nucleotide sequence ID" value="NZ_JAYGIE010000087.1"/>
</dbReference>
<evidence type="ECO:0000313" key="12">
    <source>
        <dbReference type="EMBL" id="MEA5479324.1"/>
    </source>
</evidence>
<dbReference type="CDD" id="cd01748">
    <property type="entry name" value="GATase1_IGP_Synthase"/>
    <property type="match status" value="1"/>
</dbReference>
<evidence type="ECO:0000256" key="6">
    <source>
        <dbReference type="ARBA" id="ARBA00023102"/>
    </source>
</evidence>
<organism evidence="12 13">
    <name type="scientific">Pseudanabaena galeata UHCC 0370</name>
    <dbReference type="NCBI Taxonomy" id="3110310"/>
    <lineage>
        <taxon>Bacteria</taxon>
        <taxon>Bacillati</taxon>
        <taxon>Cyanobacteriota</taxon>
        <taxon>Cyanophyceae</taxon>
        <taxon>Pseudanabaenales</taxon>
        <taxon>Pseudanabaenaceae</taxon>
        <taxon>Pseudanabaena</taxon>
    </lineage>
</organism>
<comment type="catalytic activity">
    <reaction evidence="9 10">
        <text>L-glutamine + H2O = L-glutamate + NH4(+)</text>
        <dbReference type="Rhea" id="RHEA:15889"/>
        <dbReference type="ChEBI" id="CHEBI:15377"/>
        <dbReference type="ChEBI" id="CHEBI:28938"/>
        <dbReference type="ChEBI" id="CHEBI:29985"/>
        <dbReference type="ChEBI" id="CHEBI:58359"/>
        <dbReference type="EC" id="3.5.1.2"/>
    </reaction>
</comment>
<dbReference type="Gene3D" id="3.40.50.880">
    <property type="match status" value="1"/>
</dbReference>
<dbReference type="InterPro" id="IPR010139">
    <property type="entry name" value="Imidazole-glycPsynth_HisH"/>
</dbReference>
<keyword evidence="6 10" id="KW-0368">Histidine biosynthesis</keyword>
<dbReference type="Proteomes" id="UP001301388">
    <property type="component" value="Unassembled WGS sequence"/>
</dbReference>
<keyword evidence="5 10" id="KW-0315">Glutamine amidotransferase</keyword>
<evidence type="ECO:0000256" key="3">
    <source>
        <dbReference type="ARBA" id="ARBA00022605"/>
    </source>
</evidence>
<dbReference type="InterPro" id="IPR029062">
    <property type="entry name" value="Class_I_gatase-like"/>
</dbReference>
<dbReference type="PANTHER" id="PTHR42701:SF1">
    <property type="entry name" value="IMIDAZOLE GLYCEROL PHOSPHATE SYNTHASE SUBUNIT HISH"/>
    <property type="match status" value="1"/>
</dbReference>
<name>A0ABU5TM30_9CYAN</name>
<dbReference type="PANTHER" id="PTHR42701">
    <property type="entry name" value="IMIDAZOLE GLYCEROL PHOSPHATE SYNTHASE SUBUNIT HISH"/>
    <property type="match status" value="1"/>
</dbReference>
<dbReference type="HAMAP" id="MF_00278">
    <property type="entry name" value="HisH"/>
    <property type="match status" value="1"/>
</dbReference>
<comment type="subunit">
    <text evidence="2 10">Heterodimer of HisH and HisF.</text>
</comment>
<dbReference type="EC" id="3.5.1.2" evidence="10"/>
<feature type="active site" evidence="10">
    <location>
        <position position="188"/>
    </location>
</feature>
<dbReference type="SUPFAM" id="SSF52317">
    <property type="entry name" value="Class I glutamine amidotransferase-like"/>
    <property type="match status" value="1"/>
</dbReference>
<keyword evidence="13" id="KW-1185">Reference proteome</keyword>
<comment type="catalytic activity">
    <reaction evidence="8 10">
        <text>5-[(5-phospho-1-deoxy-D-ribulos-1-ylimino)methylamino]-1-(5-phospho-beta-D-ribosyl)imidazole-4-carboxamide + L-glutamine = D-erythro-1-(imidazol-4-yl)glycerol 3-phosphate + 5-amino-1-(5-phospho-beta-D-ribosyl)imidazole-4-carboxamide + L-glutamate + H(+)</text>
        <dbReference type="Rhea" id="RHEA:24793"/>
        <dbReference type="ChEBI" id="CHEBI:15378"/>
        <dbReference type="ChEBI" id="CHEBI:29985"/>
        <dbReference type="ChEBI" id="CHEBI:58278"/>
        <dbReference type="ChEBI" id="CHEBI:58359"/>
        <dbReference type="ChEBI" id="CHEBI:58475"/>
        <dbReference type="ChEBI" id="CHEBI:58525"/>
        <dbReference type="EC" id="4.3.2.10"/>
    </reaction>
</comment>